<dbReference type="InterPro" id="IPR057336">
    <property type="entry name" value="GerAC_N"/>
</dbReference>
<evidence type="ECO:0000259" key="9">
    <source>
        <dbReference type="Pfam" id="PF25198"/>
    </source>
</evidence>
<evidence type="ECO:0000256" key="5">
    <source>
        <dbReference type="ARBA" id="ARBA00023136"/>
    </source>
</evidence>
<dbReference type="PANTHER" id="PTHR35789:SF1">
    <property type="entry name" value="SPORE GERMINATION PROTEIN B3"/>
    <property type="match status" value="1"/>
</dbReference>
<dbReference type="PANTHER" id="PTHR35789">
    <property type="entry name" value="SPORE GERMINATION PROTEIN B3"/>
    <property type="match status" value="1"/>
</dbReference>
<gene>
    <name evidence="10" type="ORF">G9U52_16830</name>
</gene>
<keyword evidence="7" id="KW-0449">Lipoprotein</keyword>
<dbReference type="Pfam" id="PF05504">
    <property type="entry name" value="Spore_GerAC"/>
    <property type="match status" value="1"/>
</dbReference>
<dbReference type="Pfam" id="PF25198">
    <property type="entry name" value="Spore_GerAC_N"/>
    <property type="match status" value="1"/>
</dbReference>
<evidence type="ECO:0000313" key="10">
    <source>
        <dbReference type="EMBL" id="NHN31501.1"/>
    </source>
</evidence>
<accession>A0ABX0J851</accession>
<keyword evidence="4" id="KW-0732">Signal</keyword>
<dbReference type="RefSeq" id="WP_166151563.1">
    <property type="nucleotide sequence ID" value="NZ_JAAOIW010000005.1"/>
</dbReference>
<keyword evidence="6" id="KW-0564">Palmitate</keyword>
<feature type="domain" description="Spore germination GerAC-like C-terminal" evidence="8">
    <location>
        <begin position="219"/>
        <end position="376"/>
    </location>
</feature>
<name>A0ABX0J851_9BACL</name>
<dbReference type="EMBL" id="JAAOIW010000005">
    <property type="protein sequence ID" value="NHN31501.1"/>
    <property type="molecule type" value="Genomic_DNA"/>
</dbReference>
<feature type="domain" description="Spore germination protein N-terminal" evidence="9">
    <location>
        <begin position="22"/>
        <end position="200"/>
    </location>
</feature>
<dbReference type="InterPro" id="IPR008844">
    <property type="entry name" value="Spore_GerAC-like"/>
</dbReference>
<keyword evidence="5" id="KW-0472">Membrane</keyword>
<reference evidence="10" key="1">
    <citation type="submission" date="2020-03" db="EMBL/GenBank/DDBJ databases">
        <title>Draft sequencing of Paenibacilllus sp. S3N08.</title>
        <authorList>
            <person name="Kim D.-U."/>
        </authorList>
    </citation>
    <scope>NUCLEOTIDE SEQUENCE</scope>
    <source>
        <strain evidence="10">S3N08</strain>
    </source>
</reference>
<dbReference type="InterPro" id="IPR046953">
    <property type="entry name" value="Spore_GerAC-like_C"/>
</dbReference>
<evidence type="ECO:0000256" key="6">
    <source>
        <dbReference type="ARBA" id="ARBA00023139"/>
    </source>
</evidence>
<dbReference type="InterPro" id="IPR038501">
    <property type="entry name" value="Spore_GerAC_C_sf"/>
</dbReference>
<dbReference type="Proteomes" id="UP001165962">
    <property type="component" value="Unassembled WGS sequence"/>
</dbReference>
<proteinExistence type="inferred from homology"/>
<evidence type="ECO:0000256" key="3">
    <source>
        <dbReference type="ARBA" id="ARBA00022544"/>
    </source>
</evidence>
<dbReference type="Gene3D" id="3.30.300.210">
    <property type="entry name" value="Nutrient germinant receptor protein C, domain 3"/>
    <property type="match status" value="1"/>
</dbReference>
<protein>
    <submittedName>
        <fullName evidence="10">Ger(X)C family spore germination protein</fullName>
    </submittedName>
</protein>
<sequence length="386" mass="44309">MKAIIKLCLVWILIVVESGCWDSKAIQNMAYVTAIGFEYKDEHFITYVQVLNFVNVAKSEQMEIGKNVPVWIGKGEGVTVAEALSSIYATSQLRIHWGHVRAIICDEAILKDNKKLAHVYDALNRYREIRYNILIYGTKESFSEILAQKSIFNLSPLDTLMDSPEDINGQKSSFPPQFGYKIIAQANEKGRTVFLPSISITKQVWKEDQKKKPMFIIDGAYIIEEKQLAGWFSEEDLKGVRWFLKQTKRVFVTIPDHIKPIGTLVLTKPGHRIQPLIEKDTLRFNLYVEARAYVEGMVENVSVKTMEEQAAKVVRDEILTTYHKGLSKQTDLLNLFGEVYRNDPKVWQRLKDEGHLVLKEDTLNEIDVKVTIMHTGKYKGRVLPEN</sequence>
<comment type="caution">
    <text evidence="10">The sequence shown here is derived from an EMBL/GenBank/DDBJ whole genome shotgun (WGS) entry which is preliminary data.</text>
</comment>
<keyword evidence="11" id="KW-1185">Reference proteome</keyword>
<evidence type="ECO:0000256" key="2">
    <source>
        <dbReference type="ARBA" id="ARBA00007886"/>
    </source>
</evidence>
<keyword evidence="3" id="KW-0309">Germination</keyword>
<evidence type="ECO:0000256" key="1">
    <source>
        <dbReference type="ARBA" id="ARBA00004635"/>
    </source>
</evidence>
<evidence type="ECO:0000256" key="7">
    <source>
        <dbReference type="ARBA" id="ARBA00023288"/>
    </source>
</evidence>
<comment type="subcellular location">
    <subcellularLocation>
        <location evidence="1">Membrane</location>
        <topology evidence="1">Lipid-anchor</topology>
    </subcellularLocation>
</comment>
<dbReference type="NCBIfam" id="TIGR02887">
    <property type="entry name" value="spore_ger_x_C"/>
    <property type="match status" value="1"/>
</dbReference>
<comment type="similarity">
    <text evidence="2">Belongs to the GerABKC lipoprotein family.</text>
</comment>
<evidence type="ECO:0000313" key="11">
    <source>
        <dbReference type="Proteomes" id="UP001165962"/>
    </source>
</evidence>
<evidence type="ECO:0000259" key="8">
    <source>
        <dbReference type="Pfam" id="PF05504"/>
    </source>
</evidence>
<organism evidence="10 11">
    <name type="scientific">Paenibacillus agricola</name>
    <dbReference type="NCBI Taxonomy" id="2716264"/>
    <lineage>
        <taxon>Bacteria</taxon>
        <taxon>Bacillati</taxon>
        <taxon>Bacillota</taxon>
        <taxon>Bacilli</taxon>
        <taxon>Bacillales</taxon>
        <taxon>Paenibacillaceae</taxon>
        <taxon>Paenibacillus</taxon>
    </lineage>
</organism>
<evidence type="ECO:0000256" key="4">
    <source>
        <dbReference type="ARBA" id="ARBA00022729"/>
    </source>
</evidence>